<evidence type="ECO:0000259" key="1">
    <source>
        <dbReference type="Pfam" id="PF13175"/>
    </source>
</evidence>
<sequence>MNMISSNLKSFSVYGLFGTNDVHIPFDKNIKILIGENGLGKTQVLNMFYYTLCKKFEKLIDYCFDKLELEFIDGKTISISKREIEQTFFKHPVAVDLINKIGIHKFIDLKQEFANKSISSYQFRNNPMVRQIVEDLPFSTGMILDILRRLSDETEDNFSANLQECKKTITESLNQSEIMYFPTYRRVEEDLKNLGYDEEQFHKEDNRLIHFGMTDVRKRFDEIENTIDKLLKEGFSKISGEILSQLVKGFTDTDTSILSRIDQKDIEIILARVGEQLSEADKNEIRNIVVNQEIKNDSLLYFLQKLIEIYEKQKPLDNFIKVYRDICNKYLIDKKIFYDESAIRIFVKSDLSGEEIQLSKLSSGEKQIISILSKIYLAEDKQRFIVLFDEPELSLSIIWQRQLLPDILNSNKCDFLLAVTHSPFIFDNELDRYAVGLNEYVKPAKTITTECHT</sequence>
<dbReference type="RefSeq" id="WP_231505922.1">
    <property type="nucleotide sequence ID" value="NZ_LR734844.1"/>
</dbReference>
<evidence type="ECO:0000313" key="2">
    <source>
        <dbReference type="EMBL" id="VXD13739.1"/>
    </source>
</evidence>
<feature type="domain" description="Endonuclease GajA/Old nuclease/RecF-like AAA" evidence="1">
    <location>
        <begin position="20"/>
        <end position="425"/>
    </location>
</feature>
<dbReference type="Proteomes" id="UP000184550">
    <property type="component" value="Unassembled WGS sequence"/>
</dbReference>
<dbReference type="EMBL" id="CZCU02000099">
    <property type="protein sequence ID" value="VXD13739.1"/>
    <property type="molecule type" value="Genomic_DNA"/>
</dbReference>
<dbReference type="SUPFAM" id="SSF52540">
    <property type="entry name" value="P-loop containing nucleoside triphosphate hydrolases"/>
    <property type="match status" value="1"/>
</dbReference>
<comment type="caution">
    <text evidence="2">The sequence shown here is derived from an EMBL/GenBank/DDBJ whole genome shotgun (WGS) entry which is preliminary data.</text>
</comment>
<dbReference type="AlphaFoldDB" id="A0A7Z9BNY0"/>
<organism evidence="2 3">
    <name type="scientific">Planktothrix serta PCC 8927</name>
    <dbReference type="NCBI Taxonomy" id="671068"/>
    <lineage>
        <taxon>Bacteria</taxon>
        <taxon>Bacillati</taxon>
        <taxon>Cyanobacteriota</taxon>
        <taxon>Cyanophyceae</taxon>
        <taxon>Oscillatoriophycideae</taxon>
        <taxon>Oscillatoriales</taxon>
        <taxon>Microcoleaceae</taxon>
        <taxon>Planktothrix</taxon>
    </lineage>
</organism>
<dbReference type="InterPro" id="IPR027417">
    <property type="entry name" value="P-loop_NTPase"/>
</dbReference>
<dbReference type="PANTHER" id="PTHR43581">
    <property type="entry name" value="ATP/GTP PHOSPHATASE"/>
    <property type="match status" value="1"/>
</dbReference>
<dbReference type="Pfam" id="PF13175">
    <property type="entry name" value="AAA_15"/>
    <property type="match status" value="1"/>
</dbReference>
<reference evidence="2" key="1">
    <citation type="submission" date="2019-10" db="EMBL/GenBank/DDBJ databases">
        <authorList>
            <consortium name="Genoscope - CEA"/>
            <person name="William W."/>
        </authorList>
    </citation>
    <scope>NUCLEOTIDE SEQUENCE [LARGE SCALE GENOMIC DNA]</scope>
    <source>
        <strain evidence="2">BBR_PRJEB10992</strain>
    </source>
</reference>
<protein>
    <submittedName>
        <fullName evidence="2">ATP/GTP-binding protein</fullName>
    </submittedName>
</protein>
<accession>A0A7Z9BNY0</accession>
<dbReference type="Gene3D" id="3.40.50.300">
    <property type="entry name" value="P-loop containing nucleotide triphosphate hydrolases"/>
    <property type="match status" value="1"/>
</dbReference>
<evidence type="ECO:0000313" key="3">
    <source>
        <dbReference type="Proteomes" id="UP000184550"/>
    </source>
</evidence>
<keyword evidence="3" id="KW-1185">Reference proteome</keyword>
<dbReference type="InterPro" id="IPR051396">
    <property type="entry name" value="Bact_Antivir_Def_Nuclease"/>
</dbReference>
<dbReference type="InterPro" id="IPR041685">
    <property type="entry name" value="AAA_GajA/Old/RecF-like"/>
</dbReference>
<proteinExistence type="predicted"/>
<name>A0A7Z9BNY0_9CYAN</name>
<dbReference type="PANTHER" id="PTHR43581:SF2">
    <property type="entry name" value="EXCINUCLEASE ATPASE SUBUNIT"/>
    <property type="match status" value="1"/>
</dbReference>
<gene>
    <name evidence="2" type="ORF">PL8927_270123</name>
</gene>